<keyword evidence="1" id="KW-1133">Transmembrane helix</keyword>
<proteinExistence type="predicted"/>
<feature type="transmembrane region" description="Helical" evidence="1">
    <location>
        <begin position="204"/>
        <end position="223"/>
    </location>
</feature>
<reference evidence="2 3" key="1">
    <citation type="journal article" name="Sci. Rep.">
        <title>Telomere-to-telomere assembled and centromere annotated genomes of the two main subspecies of the button mushroom Agaricus bisporus reveal especially polymorphic chromosome ends.</title>
        <authorList>
            <person name="Sonnenberg A.S.M."/>
            <person name="Sedaghat-Telgerd N."/>
            <person name="Lavrijssen B."/>
            <person name="Ohm R.A."/>
            <person name="Hendrickx P.M."/>
            <person name="Scholtmeijer K."/>
            <person name="Baars J.J.P."/>
            <person name="van Peer A."/>
        </authorList>
    </citation>
    <scope>NUCLEOTIDE SEQUENCE [LARGE SCALE GENOMIC DNA]</scope>
    <source>
        <strain evidence="2 3">H119_p4</strain>
    </source>
</reference>
<gene>
    <name evidence="2" type="ORF">Agabi119p4_9927</name>
</gene>
<feature type="transmembrane region" description="Helical" evidence="1">
    <location>
        <begin position="264"/>
        <end position="283"/>
    </location>
</feature>
<accession>A0A8H7EXS5</accession>
<dbReference type="EMBL" id="JABXXO010000013">
    <property type="protein sequence ID" value="KAF7761935.1"/>
    <property type="molecule type" value="Genomic_DNA"/>
</dbReference>
<evidence type="ECO:0000256" key="1">
    <source>
        <dbReference type="SAM" id="Phobius"/>
    </source>
</evidence>
<comment type="caution">
    <text evidence="2">The sequence shown here is derived from an EMBL/GenBank/DDBJ whole genome shotgun (WGS) entry which is preliminary data.</text>
</comment>
<evidence type="ECO:0000313" key="2">
    <source>
        <dbReference type="EMBL" id="KAF7761935.1"/>
    </source>
</evidence>
<sequence>MDCPSDLTCQADPCLSLDGCLDHTSSVFCPVNPWKMTLQQCLMARHSIDTIHTIDDVQPNIPMFSPARPKKSEKYNFFGEEKPGDDQVTFGWWLTTIAFLTDWLPRRIFINLMFHIPSVYLSRFEKTCEEAGESLVDMKRCALDESRGIKQRDIRAVELKLIPIRIGRIPFDLVYVFTLMLLPAYMCVWMWLEGFSPEPLDPMLKAPRILVLISAFVANLATLNWHEVTQLYRLAAWNFNMAMDTRGIHQSFFWNKCVDLSMRVVWTIWGYIFFAVFILLAYLRRCWDLPDHLVYAKFSANPLTEVTGNMIFGFTLTMVTIHFVWRHRKNYEFWREIVPRTEEDCLVEHSQLLWEEDSKE</sequence>
<feature type="transmembrane region" description="Helical" evidence="1">
    <location>
        <begin position="303"/>
        <end position="325"/>
    </location>
</feature>
<evidence type="ECO:0000313" key="3">
    <source>
        <dbReference type="Proteomes" id="UP000629468"/>
    </source>
</evidence>
<protein>
    <submittedName>
        <fullName evidence="2">Uncharacterized protein</fullName>
    </submittedName>
</protein>
<keyword evidence="1" id="KW-0472">Membrane</keyword>
<dbReference type="AlphaFoldDB" id="A0A8H7EXS5"/>
<organism evidence="2 3">
    <name type="scientific">Agaricus bisporus var. burnettii</name>
    <dbReference type="NCBI Taxonomy" id="192524"/>
    <lineage>
        <taxon>Eukaryota</taxon>
        <taxon>Fungi</taxon>
        <taxon>Dikarya</taxon>
        <taxon>Basidiomycota</taxon>
        <taxon>Agaricomycotina</taxon>
        <taxon>Agaricomycetes</taxon>
        <taxon>Agaricomycetidae</taxon>
        <taxon>Agaricales</taxon>
        <taxon>Agaricineae</taxon>
        <taxon>Agaricaceae</taxon>
        <taxon>Agaricus</taxon>
    </lineage>
</organism>
<feature type="transmembrane region" description="Helical" evidence="1">
    <location>
        <begin position="173"/>
        <end position="192"/>
    </location>
</feature>
<name>A0A8H7EXS5_AGABI</name>
<keyword evidence="1" id="KW-0812">Transmembrane</keyword>
<dbReference type="Proteomes" id="UP000629468">
    <property type="component" value="Unassembled WGS sequence"/>
</dbReference>